<dbReference type="InterPro" id="IPR004013">
    <property type="entry name" value="PHP_dom"/>
</dbReference>
<dbReference type="InterPro" id="IPR016195">
    <property type="entry name" value="Pol/histidinol_Pase-like"/>
</dbReference>
<dbReference type="GO" id="GO:0000105">
    <property type="term" value="P:L-histidine biosynthetic process"/>
    <property type="evidence" value="ECO:0007669"/>
    <property type="project" value="UniProtKB-UniRule"/>
</dbReference>
<name>A0A926EL13_9FIRM</name>
<dbReference type="SUPFAM" id="SSF89550">
    <property type="entry name" value="PHP domain-like"/>
    <property type="match status" value="1"/>
</dbReference>
<dbReference type="GO" id="GO:0004401">
    <property type="term" value="F:histidinol-phosphatase activity"/>
    <property type="evidence" value="ECO:0007669"/>
    <property type="project" value="UniProtKB-UniRule"/>
</dbReference>
<evidence type="ECO:0000256" key="3">
    <source>
        <dbReference type="ARBA" id="ARBA00013085"/>
    </source>
</evidence>
<comment type="pathway">
    <text evidence="1 8">Amino-acid biosynthesis; L-histidine biosynthesis; L-histidine from 5-phospho-alpha-D-ribose 1-diphosphate: step 8/9.</text>
</comment>
<evidence type="ECO:0000256" key="8">
    <source>
        <dbReference type="RuleBase" id="RU366003"/>
    </source>
</evidence>
<proteinExistence type="inferred from homology"/>
<dbReference type="Gene3D" id="3.20.20.140">
    <property type="entry name" value="Metal-dependent hydrolases"/>
    <property type="match status" value="1"/>
</dbReference>
<reference evidence="10" key="1">
    <citation type="submission" date="2020-08" db="EMBL/GenBank/DDBJ databases">
        <title>Genome public.</title>
        <authorList>
            <person name="Liu C."/>
            <person name="Sun Q."/>
        </authorList>
    </citation>
    <scope>NUCLEOTIDE SEQUENCE</scope>
    <source>
        <strain evidence="10">NSJ-12</strain>
    </source>
</reference>
<evidence type="ECO:0000256" key="4">
    <source>
        <dbReference type="ARBA" id="ARBA00022605"/>
    </source>
</evidence>
<gene>
    <name evidence="10" type="ORF">H8718_12970</name>
</gene>
<accession>A0A926EL13</accession>
<dbReference type="InterPro" id="IPR010140">
    <property type="entry name" value="Histidinol_P_phosphatase_HisJ"/>
</dbReference>
<evidence type="ECO:0000256" key="6">
    <source>
        <dbReference type="ARBA" id="ARBA00023102"/>
    </source>
</evidence>
<dbReference type="Proteomes" id="UP000655830">
    <property type="component" value="Unassembled WGS sequence"/>
</dbReference>
<comment type="caution">
    <text evidence="10">The sequence shown here is derived from an EMBL/GenBank/DDBJ whole genome shotgun (WGS) entry which is preliminary data.</text>
</comment>
<evidence type="ECO:0000256" key="7">
    <source>
        <dbReference type="ARBA" id="ARBA00049158"/>
    </source>
</evidence>
<comment type="catalytic activity">
    <reaction evidence="7 8">
        <text>L-histidinol phosphate + H2O = L-histidinol + phosphate</text>
        <dbReference type="Rhea" id="RHEA:14465"/>
        <dbReference type="ChEBI" id="CHEBI:15377"/>
        <dbReference type="ChEBI" id="CHEBI:43474"/>
        <dbReference type="ChEBI" id="CHEBI:57699"/>
        <dbReference type="ChEBI" id="CHEBI:57980"/>
        <dbReference type="EC" id="3.1.3.15"/>
    </reaction>
</comment>
<protein>
    <recommendedName>
        <fullName evidence="3 8">Histidinol-phosphatase</fullName>
        <shortName evidence="8">HolPase</shortName>
        <ecNumber evidence="3 8">3.1.3.15</ecNumber>
    </recommendedName>
</protein>
<dbReference type="SMART" id="SM00481">
    <property type="entry name" value="POLIIIAc"/>
    <property type="match status" value="1"/>
</dbReference>
<evidence type="ECO:0000313" key="10">
    <source>
        <dbReference type="EMBL" id="MBC8580440.1"/>
    </source>
</evidence>
<dbReference type="NCBIfam" id="TIGR01856">
    <property type="entry name" value="hisJ_fam"/>
    <property type="match status" value="1"/>
</dbReference>
<dbReference type="PANTHER" id="PTHR21039:SF0">
    <property type="entry name" value="HISTIDINOL-PHOSPHATASE"/>
    <property type="match status" value="1"/>
</dbReference>
<evidence type="ECO:0000256" key="1">
    <source>
        <dbReference type="ARBA" id="ARBA00004970"/>
    </source>
</evidence>
<dbReference type="AlphaFoldDB" id="A0A926EL13"/>
<dbReference type="EMBL" id="JACRSY010000021">
    <property type="protein sequence ID" value="MBC8580440.1"/>
    <property type="molecule type" value="Genomic_DNA"/>
</dbReference>
<sequence length="266" mass="31069">MYLVDYHMHSKYSFDGHEEIMDICEEAVKRGLKEIAITDHYDMFEDKKYARSLKYEQIYADIERAKKAYEGRLIVRKGVELGQPHKSLRESQEFLATYDLDFVIGSVHNLEDALDVGDYNFKTKDINTLYLSYLDSLIEMAIKCDFDVMGHITYPMRYLYEQLQIYPNMNLFKEPIERLYKILIERGRGIEVNASGFFQTIGRSMPDLDLVKLYKQCGGEIITVGCDAHYLRHIGCAVKLGLDVVKSAGFDYITTYEHRQPQFKRI</sequence>
<dbReference type="InterPro" id="IPR003141">
    <property type="entry name" value="Pol/His_phosphatase_N"/>
</dbReference>
<keyword evidence="6 8" id="KW-0368">Histidine biosynthesis</keyword>
<evidence type="ECO:0000313" key="11">
    <source>
        <dbReference type="Proteomes" id="UP000655830"/>
    </source>
</evidence>
<dbReference type="GO" id="GO:0005737">
    <property type="term" value="C:cytoplasm"/>
    <property type="evidence" value="ECO:0007669"/>
    <property type="project" value="TreeGrafter"/>
</dbReference>
<keyword evidence="11" id="KW-1185">Reference proteome</keyword>
<comment type="similarity">
    <text evidence="2 8">Belongs to the PHP hydrolase family. HisK subfamily.</text>
</comment>
<dbReference type="RefSeq" id="WP_249333226.1">
    <property type="nucleotide sequence ID" value="NZ_JACRSY010000021.1"/>
</dbReference>
<dbReference type="PANTHER" id="PTHR21039">
    <property type="entry name" value="HISTIDINOL PHOSPHATASE-RELATED"/>
    <property type="match status" value="1"/>
</dbReference>
<organism evidence="10 11">
    <name type="scientific">Zhenhengia yiwuensis</name>
    <dbReference type="NCBI Taxonomy" id="2763666"/>
    <lineage>
        <taxon>Bacteria</taxon>
        <taxon>Bacillati</taxon>
        <taxon>Bacillota</taxon>
        <taxon>Clostridia</taxon>
        <taxon>Lachnospirales</taxon>
        <taxon>Lachnospiraceae</taxon>
        <taxon>Zhenhengia</taxon>
    </lineage>
</organism>
<dbReference type="Pfam" id="PF02811">
    <property type="entry name" value="PHP"/>
    <property type="match status" value="1"/>
</dbReference>
<dbReference type="EC" id="3.1.3.15" evidence="3 8"/>
<evidence type="ECO:0000259" key="9">
    <source>
        <dbReference type="SMART" id="SM00481"/>
    </source>
</evidence>
<keyword evidence="5 8" id="KW-0378">Hydrolase</keyword>
<feature type="domain" description="Polymerase/histidinol phosphatase N-terminal" evidence="9">
    <location>
        <begin position="4"/>
        <end position="85"/>
    </location>
</feature>
<evidence type="ECO:0000256" key="2">
    <source>
        <dbReference type="ARBA" id="ARBA00009152"/>
    </source>
</evidence>
<keyword evidence="4 8" id="KW-0028">Amino-acid biosynthesis</keyword>
<evidence type="ECO:0000256" key="5">
    <source>
        <dbReference type="ARBA" id="ARBA00022801"/>
    </source>
</evidence>